<organism evidence="1 2">
    <name type="scientific">Pyxidicoccus fallax</name>
    <dbReference type="NCBI Taxonomy" id="394095"/>
    <lineage>
        <taxon>Bacteria</taxon>
        <taxon>Pseudomonadati</taxon>
        <taxon>Myxococcota</taxon>
        <taxon>Myxococcia</taxon>
        <taxon>Myxococcales</taxon>
        <taxon>Cystobacterineae</taxon>
        <taxon>Myxococcaceae</taxon>
        <taxon>Pyxidicoccus</taxon>
    </lineage>
</organism>
<dbReference type="EMBL" id="JABBJJ010000014">
    <property type="protein sequence ID" value="NMO14209.1"/>
    <property type="molecule type" value="Genomic_DNA"/>
</dbReference>
<name>A0A848L656_9BACT</name>
<proteinExistence type="predicted"/>
<accession>A0A848L656</accession>
<evidence type="ECO:0000313" key="1">
    <source>
        <dbReference type="EMBL" id="NMO14209.1"/>
    </source>
</evidence>
<gene>
    <name evidence="1" type="ORF">HG543_04960</name>
</gene>
<keyword evidence="2" id="KW-1185">Reference proteome</keyword>
<sequence>MGIEIVQLTSEAERSAGREAYEARRRDGSILWKVDLDFGDMSSSAFREAAIWADAGVAAIGGGSVVLLLDLSSGEEKRRICVPSCFGSLSLQRVEGAEWLFVLGWTDVHAFTPDLKEQWVSRDLAVDGIVGGTVEGSVLHVHAEMDPPGGWFSVQLDVRTGRELAREPAFTEE</sequence>
<dbReference type="AlphaFoldDB" id="A0A848L656"/>
<comment type="caution">
    <text evidence="1">The sequence shown here is derived from an EMBL/GenBank/DDBJ whole genome shotgun (WGS) entry which is preliminary data.</text>
</comment>
<dbReference type="RefSeq" id="WP_169343506.1">
    <property type="nucleotide sequence ID" value="NZ_JABBJJ010000014.1"/>
</dbReference>
<reference evidence="1 2" key="1">
    <citation type="submission" date="2020-04" db="EMBL/GenBank/DDBJ databases">
        <title>Draft genome of Pyxidicoccus fallax type strain.</title>
        <authorList>
            <person name="Whitworth D.E."/>
        </authorList>
    </citation>
    <scope>NUCLEOTIDE SEQUENCE [LARGE SCALE GENOMIC DNA]</scope>
    <source>
        <strain evidence="1 2">DSM 14698</strain>
    </source>
</reference>
<protein>
    <submittedName>
        <fullName evidence="1">Uncharacterized protein</fullName>
    </submittedName>
</protein>
<dbReference type="Proteomes" id="UP000518300">
    <property type="component" value="Unassembled WGS sequence"/>
</dbReference>
<evidence type="ECO:0000313" key="2">
    <source>
        <dbReference type="Proteomes" id="UP000518300"/>
    </source>
</evidence>